<dbReference type="Pfam" id="PF00443">
    <property type="entry name" value="UCH"/>
    <property type="match status" value="1"/>
</dbReference>
<dbReference type="CDD" id="cd16104">
    <property type="entry name" value="Ubl_USP14_like"/>
    <property type="match status" value="1"/>
</dbReference>
<evidence type="ECO:0000256" key="1">
    <source>
        <dbReference type="ARBA" id="ARBA00000707"/>
    </source>
</evidence>
<dbReference type="PROSITE" id="PS50235">
    <property type="entry name" value="USP_3"/>
    <property type="match status" value="1"/>
</dbReference>
<dbReference type="GO" id="GO:0061136">
    <property type="term" value="P:regulation of proteasomal protein catabolic process"/>
    <property type="evidence" value="ECO:0007669"/>
    <property type="project" value="TreeGrafter"/>
</dbReference>
<proteinExistence type="inferred from homology"/>
<dbReference type="Proteomes" id="UP001497525">
    <property type="component" value="Unassembled WGS sequence"/>
</dbReference>
<reference evidence="11" key="1">
    <citation type="submission" date="2024-06" db="EMBL/GenBank/DDBJ databases">
        <authorList>
            <person name="Liu X."/>
            <person name="Lenzi L."/>
            <person name="Haldenby T S."/>
            <person name="Uol C."/>
        </authorList>
    </citation>
    <scope>NUCLEOTIDE SEQUENCE</scope>
</reference>
<dbReference type="FunFam" id="3.90.70.10:FF:000032">
    <property type="entry name" value="Ubiquitin carboxyl-terminal hydrolase 14"/>
    <property type="match status" value="1"/>
</dbReference>
<dbReference type="Gene3D" id="3.10.20.90">
    <property type="entry name" value="Phosphatidylinositol 3-kinase Catalytic Subunit, Chain A, domain 1"/>
    <property type="match status" value="1"/>
</dbReference>
<feature type="compositionally biased region" description="Low complexity" evidence="8">
    <location>
        <begin position="509"/>
        <end position="526"/>
    </location>
</feature>
<dbReference type="InterPro" id="IPR018200">
    <property type="entry name" value="USP_CS"/>
</dbReference>
<dbReference type="InterPro" id="IPR029071">
    <property type="entry name" value="Ubiquitin-like_domsf"/>
</dbReference>
<gene>
    <name evidence="11" type="ORF">CDAUBV1_LOCUS5166</name>
</gene>
<evidence type="ECO:0000256" key="8">
    <source>
        <dbReference type="SAM" id="MobiDB-lite"/>
    </source>
</evidence>
<keyword evidence="5 7" id="KW-0378">Hydrolase</keyword>
<evidence type="ECO:0000256" key="3">
    <source>
        <dbReference type="ARBA" id="ARBA00022670"/>
    </source>
</evidence>
<comment type="similarity">
    <text evidence="2">Belongs to the peptidase C19 family. USP14/UBP6 subfamily.</text>
</comment>
<dbReference type="GO" id="GO:0016579">
    <property type="term" value="P:protein deubiquitination"/>
    <property type="evidence" value="ECO:0007669"/>
    <property type="project" value="InterPro"/>
</dbReference>
<feature type="compositionally biased region" description="Basic and acidic residues" evidence="8">
    <location>
        <begin position="527"/>
        <end position="536"/>
    </location>
</feature>
<dbReference type="PANTHER" id="PTHR43982:SF1">
    <property type="entry name" value="UBIQUITIN CARBOXYL-TERMINAL HYDROLASE 14"/>
    <property type="match status" value="1"/>
</dbReference>
<dbReference type="AlphaFoldDB" id="A0AAV2T7T7"/>
<evidence type="ECO:0000256" key="2">
    <source>
        <dbReference type="ARBA" id="ARBA00008739"/>
    </source>
</evidence>
<feature type="region of interest" description="Disordered" evidence="8">
    <location>
        <begin position="507"/>
        <end position="536"/>
    </location>
</feature>
<accession>A0AAV2T7T7</accession>
<dbReference type="EC" id="3.4.19.12" evidence="7"/>
<dbReference type="PROSITE" id="PS00972">
    <property type="entry name" value="USP_1"/>
    <property type="match status" value="1"/>
</dbReference>
<dbReference type="InterPro" id="IPR038765">
    <property type="entry name" value="Papain-like_cys_pep_sf"/>
</dbReference>
<dbReference type="InterPro" id="IPR000626">
    <property type="entry name" value="Ubiquitin-like_dom"/>
</dbReference>
<dbReference type="InterPro" id="IPR028889">
    <property type="entry name" value="USP"/>
</dbReference>
<dbReference type="CDD" id="cd02657">
    <property type="entry name" value="Peptidase_C19A"/>
    <property type="match status" value="1"/>
</dbReference>
<keyword evidence="6 7" id="KW-0788">Thiol protease</keyword>
<evidence type="ECO:0000256" key="7">
    <source>
        <dbReference type="RuleBase" id="RU366025"/>
    </source>
</evidence>
<dbReference type="PANTHER" id="PTHR43982">
    <property type="entry name" value="UBIQUITIN CARBOXYL-TERMINAL HYDROLASE"/>
    <property type="match status" value="1"/>
</dbReference>
<comment type="catalytic activity">
    <reaction evidence="1 7">
        <text>Thiol-dependent hydrolysis of ester, thioester, amide, peptide and isopeptide bonds formed by the C-terminal Gly of ubiquitin (a 76-residue protein attached to proteins as an intracellular targeting signal).</text>
        <dbReference type="EC" id="3.4.19.12"/>
    </reaction>
</comment>
<dbReference type="PROSITE" id="PS00973">
    <property type="entry name" value="USP_2"/>
    <property type="match status" value="1"/>
</dbReference>
<evidence type="ECO:0000259" key="9">
    <source>
        <dbReference type="PROSITE" id="PS50053"/>
    </source>
</evidence>
<evidence type="ECO:0000256" key="4">
    <source>
        <dbReference type="ARBA" id="ARBA00022786"/>
    </source>
</evidence>
<dbReference type="SMART" id="SM00213">
    <property type="entry name" value="UBQ"/>
    <property type="match status" value="1"/>
</dbReference>
<feature type="domain" description="USP" evidence="10">
    <location>
        <begin position="103"/>
        <end position="501"/>
    </location>
</feature>
<dbReference type="InterPro" id="IPR001394">
    <property type="entry name" value="Peptidase_C19_UCH"/>
</dbReference>
<evidence type="ECO:0000256" key="5">
    <source>
        <dbReference type="ARBA" id="ARBA00022801"/>
    </source>
</evidence>
<dbReference type="SUPFAM" id="SSF54001">
    <property type="entry name" value="Cysteine proteinases"/>
    <property type="match status" value="1"/>
</dbReference>
<name>A0AAV2T7T7_CALDB</name>
<dbReference type="EMBL" id="CAXLJL010000123">
    <property type="protein sequence ID" value="CAL5132331.1"/>
    <property type="molecule type" value="Genomic_DNA"/>
</dbReference>
<evidence type="ECO:0000259" key="10">
    <source>
        <dbReference type="PROSITE" id="PS50235"/>
    </source>
</evidence>
<evidence type="ECO:0000313" key="12">
    <source>
        <dbReference type="Proteomes" id="UP001497525"/>
    </source>
</evidence>
<dbReference type="GO" id="GO:0004843">
    <property type="term" value="F:cysteine-type deubiquitinase activity"/>
    <property type="evidence" value="ECO:0007669"/>
    <property type="project" value="UniProtKB-UniRule"/>
</dbReference>
<keyword evidence="3 7" id="KW-0645">Protease</keyword>
<protein>
    <recommendedName>
        <fullName evidence="7">Ubiquitin carboxyl-terminal hydrolase</fullName>
        <ecNumber evidence="7">3.4.19.12</ecNumber>
    </recommendedName>
</protein>
<dbReference type="SUPFAM" id="SSF54236">
    <property type="entry name" value="Ubiquitin-like"/>
    <property type="match status" value="1"/>
</dbReference>
<sequence length="536" mass="60421">MPVYKLNVKWQKERYKDVECNTDESPENFKAVLFSLTGVPPNRQKVMMPGKILGNTDYEGIKLKDGLTVMLIGTAEDLPKTEKMDISLEETVQAETKKVRVPYGLINLGNTCYMNAAVQMLYSVPELHAALELGAPHSSPSMDSRKGLCMYLKLLFLSLDKADKPVIPATFVACLRQVCPQFATRLPSDTEKDNQAGGLLSIIGGRFAQQDANECWTELMRAIQELMIEPAVIKEMPDILKNLSSNAPWNPIDRFFTGHLISKLVCTEATEEPPTETSETFTQLSCFINQDVKFLHTGIRNGFEGTVTKHSEHLQRDAVFKKTSVLTRLPAYLSIHFVRFFYKEDKHLNAKILKDVKFPLDLDLFEFCSDELQKKLLPVRSKMREVEDREIQKLPKKDKNARSSKVEIEYPDPVKHPELYEPFSLADDFGSNNSGYYDLQGVISHQGRTSSSGHYVAWVKVEGNWMKFDDDVVTQVTSEDILKLSGGGDWHCAYVLLYGPRRLLKLPPENTQETTSNAEATTTEAAKPLKGDHGVS</sequence>
<organism evidence="11 12">
    <name type="scientific">Calicophoron daubneyi</name>
    <name type="common">Rumen fluke</name>
    <name type="synonym">Paramphistomum daubneyi</name>
    <dbReference type="NCBI Taxonomy" id="300641"/>
    <lineage>
        <taxon>Eukaryota</taxon>
        <taxon>Metazoa</taxon>
        <taxon>Spiralia</taxon>
        <taxon>Lophotrochozoa</taxon>
        <taxon>Platyhelminthes</taxon>
        <taxon>Trematoda</taxon>
        <taxon>Digenea</taxon>
        <taxon>Plagiorchiida</taxon>
        <taxon>Pronocephalata</taxon>
        <taxon>Paramphistomoidea</taxon>
        <taxon>Paramphistomidae</taxon>
        <taxon>Calicophoron</taxon>
    </lineage>
</organism>
<keyword evidence="4 7" id="KW-0833">Ubl conjugation pathway</keyword>
<dbReference type="PROSITE" id="PS50053">
    <property type="entry name" value="UBIQUITIN_2"/>
    <property type="match status" value="1"/>
</dbReference>
<comment type="caution">
    <text evidence="11">The sequence shown here is derived from an EMBL/GenBank/DDBJ whole genome shotgun (WGS) entry which is preliminary data.</text>
</comment>
<evidence type="ECO:0000256" key="6">
    <source>
        <dbReference type="ARBA" id="ARBA00022807"/>
    </source>
</evidence>
<dbReference type="Gene3D" id="3.90.70.10">
    <property type="entry name" value="Cysteine proteinases"/>
    <property type="match status" value="1"/>
</dbReference>
<evidence type="ECO:0000313" key="11">
    <source>
        <dbReference type="EMBL" id="CAL5132331.1"/>
    </source>
</evidence>
<dbReference type="InterPro" id="IPR044635">
    <property type="entry name" value="UBP14-like"/>
</dbReference>
<dbReference type="GO" id="GO:0070628">
    <property type="term" value="F:proteasome binding"/>
    <property type="evidence" value="ECO:0007669"/>
    <property type="project" value="TreeGrafter"/>
</dbReference>
<feature type="domain" description="Ubiquitin-like" evidence="9">
    <location>
        <begin position="4"/>
        <end position="72"/>
    </location>
</feature>
<dbReference type="GO" id="GO:0043161">
    <property type="term" value="P:proteasome-mediated ubiquitin-dependent protein catabolic process"/>
    <property type="evidence" value="ECO:0007669"/>
    <property type="project" value="InterPro"/>
</dbReference>